<keyword evidence="19" id="KW-1185">Reference proteome</keyword>
<feature type="disulfide bond" evidence="14">
    <location>
        <begin position="56"/>
        <end position="87"/>
    </location>
</feature>
<feature type="disulfide bond" evidence="14">
    <location>
        <begin position="66"/>
        <end position="73"/>
    </location>
</feature>
<dbReference type="InterPro" id="IPR049326">
    <property type="entry name" value="Rhodopsin_dom_fungi"/>
</dbReference>
<evidence type="ECO:0000256" key="9">
    <source>
        <dbReference type="ARBA" id="ARBA00022989"/>
    </source>
</evidence>
<evidence type="ECO:0000313" key="18">
    <source>
        <dbReference type="EMBL" id="KAF6810442.1"/>
    </source>
</evidence>
<dbReference type="InterPro" id="IPR008427">
    <property type="entry name" value="Extracellular_membr_CFEM_dom"/>
</dbReference>
<evidence type="ECO:0000256" key="3">
    <source>
        <dbReference type="ARBA" id="ARBA00004613"/>
    </source>
</evidence>
<feature type="domain" description="CFEM" evidence="17">
    <location>
        <begin position="24"/>
        <end position="140"/>
    </location>
</feature>
<dbReference type="GO" id="GO:0005576">
    <property type="term" value="C:extracellular region"/>
    <property type="evidence" value="ECO:0007669"/>
    <property type="project" value="UniProtKB-SubCell"/>
</dbReference>
<keyword evidence="7 15" id="KW-0812">Transmembrane</keyword>
<dbReference type="AlphaFoldDB" id="A0A8H6JCH0"/>
<dbReference type="Pfam" id="PF05730">
    <property type="entry name" value="CFEM"/>
    <property type="match status" value="1"/>
</dbReference>
<keyword evidence="8 16" id="KW-0732">Signal</keyword>
<feature type="signal peptide" evidence="16">
    <location>
        <begin position="1"/>
        <end position="17"/>
    </location>
</feature>
<reference evidence="18" key="1">
    <citation type="journal article" date="2020" name="Phytopathology">
        <title>Genome Sequence Resources of Colletotrichum truncatum, C. plurivorum, C. musicola, and C. sojae: Four Species Pathogenic to Soybean (Glycine max).</title>
        <authorList>
            <person name="Rogerio F."/>
            <person name="Boufleur T.R."/>
            <person name="Ciampi-Guillardi M."/>
            <person name="Sukno S.A."/>
            <person name="Thon M.R."/>
            <person name="Massola Junior N.S."/>
            <person name="Baroncelli R."/>
        </authorList>
    </citation>
    <scope>NUCLEOTIDE SEQUENCE</scope>
    <source>
        <strain evidence="18">LFN0074</strain>
    </source>
</reference>
<evidence type="ECO:0000256" key="12">
    <source>
        <dbReference type="ARBA" id="ARBA00023288"/>
    </source>
</evidence>
<evidence type="ECO:0000259" key="17">
    <source>
        <dbReference type="PROSITE" id="PS52012"/>
    </source>
</evidence>
<evidence type="ECO:0000256" key="8">
    <source>
        <dbReference type="ARBA" id="ARBA00022729"/>
    </source>
</evidence>
<keyword evidence="5" id="KW-0964">Secreted</keyword>
<evidence type="ECO:0000256" key="2">
    <source>
        <dbReference type="ARBA" id="ARBA00004589"/>
    </source>
</evidence>
<evidence type="ECO:0000256" key="16">
    <source>
        <dbReference type="SAM" id="SignalP"/>
    </source>
</evidence>
<comment type="caution">
    <text evidence="18">The sequence shown here is derived from an EMBL/GenBank/DDBJ whole genome shotgun (WGS) entry which is preliminary data.</text>
</comment>
<protein>
    <submittedName>
        <fullName evidence="18">CFEM domain-containing protein</fullName>
    </submittedName>
</protein>
<dbReference type="GO" id="GO:0046872">
    <property type="term" value="F:metal ion binding"/>
    <property type="evidence" value="ECO:0007669"/>
    <property type="project" value="UniProtKB-UniRule"/>
</dbReference>
<feature type="disulfide bond" evidence="14">
    <location>
        <begin position="52"/>
        <end position="92"/>
    </location>
</feature>
<comment type="subcellular location">
    <subcellularLocation>
        <location evidence="2">Membrane</location>
        <topology evidence="2">Lipid-anchor</topology>
        <topology evidence="2">GPI-anchor</topology>
    </subcellularLocation>
    <subcellularLocation>
        <location evidence="1">Membrane</location>
        <topology evidence="1">Multi-pass membrane protein</topology>
    </subcellularLocation>
    <subcellularLocation>
        <location evidence="3">Secreted</location>
    </subcellularLocation>
</comment>
<dbReference type="InterPro" id="IPR052337">
    <property type="entry name" value="SAT4-like"/>
</dbReference>
<dbReference type="EMBL" id="WIGM01000853">
    <property type="protein sequence ID" value="KAF6810442.1"/>
    <property type="molecule type" value="Genomic_DNA"/>
</dbReference>
<name>A0A8H6JCH0_9PEZI</name>
<dbReference type="PANTHER" id="PTHR33048">
    <property type="entry name" value="PTH11-LIKE INTEGRAL MEMBRANE PROTEIN (AFU_ORTHOLOGUE AFUA_5G11245)"/>
    <property type="match status" value="1"/>
</dbReference>
<evidence type="ECO:0000256" key="5">
    <source>
        <dbReference type="ARBA" id="ARBA00022525"/>
    </source>
</evidence>
<evidence type="ECO:0000256" key="10">
    <source>
        <dbReference type="ARBA" id="ARBA00023136"/>
    </source>
</evidence>
<feature type="transmembrane region" description="Helical" evidence="15">
    <location>
        <begin position="196"/>
        <end position="226"/>
    </location>
</feature>
<evidence type="ECO:0000256" key="11">
    <source>
        <dbReference type="ARBA" id="ARBA00023157"/>
    </source>
</evidence>
<evidence type="ECO:0000256" key="13">
    <source>
        <dbReference type="ARBA" id="ARBA00038359"/>
    </source>
</evidence>
<keyword evidence="14" id="KW-0349">Heme</keyword>
<feature type="chain" id="PRO_5034690031" evidence="16">
    <location>
        <begin position="18"/>
        <end position="516"/>
    </location>
</feature>
<gene>
    <name evidence="18" type="ORF">CMUS01_13466</name>
</gene>
<evidence type="ECO:0000313" key="19">
    <source>
        <dbReference type="Proteomes" id="UP000639643"/>
    </source>
</evidence>
<evidence type="ECO:0000256" key="1">
    <source>
        <dbReference type="ARBA" id="ARBA00004141"/>
    </source>
</evidence>
<feature type="binding site" description="axial binding residue" evidence="14">
    <location>
        <position position="70"/>
    </location>
    <ligand>
        <name>heme</name>
        <dbReference type="ChEBI" id="CHEBI:30413"/>
    </ligand>
    <ligandPart>
        <name>Fe</name>
        <dbReference type="ChEBI" id="CHEBI:18248"/>
    </ligandPart>
</feature>
<proteinExistence type="inferred from homology"/>
<dbReference type="GO" id="GO:0098552">
    <property type="term" value="C:side of membrane"/>
    <property type="evidence" value="ECO:0007669"/>
    <property type="project" value="UniProtKB-KW"/>
</dbReference>
<evidence type="ECO:0000256" key="4">
    <source>
        <dbReference type="ARBA" id="ARBA00010031"/>
    </source>
</evidence>
<evidence type="ECO:0000256" key="14">
    <source>
        <dbReference type="PROSITE-ProRule" id="PRU01356"/>
    </source>
</evidence>
<evidence type="ECO:0000256" key="15">
    <source>
        <dbReference type="SAM" id="Phobius"/>
    </source>
</evidence>
<evidence type="ECO:0000256" key="6">
    <source>
        <dbReference type="ARBA" id="ARBA00022622"/>
    </source>
</evidence>
<keyword evidence="14" id="KW-0479">Metal-binding</keyword>
<organism evidence="18 19">
    <name type="scientific">Colletotrichum musicola</name>
    <dbReference type="NCBI Taxonomy" id="2175873"/>
    <lineage>
        <taxon>Eukaryota</taxon>
        <taxon>Fungi</taxon>
        <taxon>Dikarya</taxon>
        <taxon>Ascomycota</taxon>
        <taxon>Pezizomycotina</taxon>
        <taxon>Sordariomycetes</taxon>
        <taxon>Hypocreomycetidae</taxon>
        <taxon>Glomerellales</taxon>
        <taxon>Glomerellaceae</taxon>
        <taxon>Colletotrichum</taxon>
        <taxon>Colletotrichum orchidearum species complex</taxon>
    </lineage>
</organism>
<comment type="similarity">
    <text evidence="13">Belongs to the SAT4 family.</text>
</comment>
<dbReference type="PANTHER" id="PTHR33048:SF143">
    <property type="entry name" value="EXTRACELLULAR MEMBRANE PROTEIN CFEM DOMAIN-CONTAINING PROTEIN-RELATED"/>
    <property type="match status" value="1"/>
</dbReference>
<keyword evidence="6" id="KW-0336">GPI-anchor</keyword>
<keyword evidence="11 14" id="KW-1015">Disulfide bond</keyword>
<keyword evidence="12" id="KW-0449">Lipoprotein</keyword>
<dbReference type="PROSITE" id="PS52012">
    <property type="entry name" value="CFEM"/>
    <property type="match status" value="1"/>
</dbReference>
<dbReference type="Proteomes" id="UP000639643">
    <property type="component" value="Unassembled WGS sequence"/>
</dbReference>
<keyword evidence="14" id="KW-0408">Iron</keyword>
<feature type="transmembrane region" description="Helical" evidence="15">
    <location>
        <begin position="320"/>
        <end position="339"/>
    </location>
</feature>
<comment type="caution">
    <text evidence="14">Lacks conserved residue(s) required for the propagation of feature annotation.</text>
</comment>
<accession>A0A8H6JCH0</accession>
<dbReference type="Pfam" id="PF20684">
    <property type="entry name" value="Fung_rhodopsin"/>
    <property type="match status" value="1"/>
</dbReference>
<keyword evidence="10 15" id="KW-0472">Membrane</keyword>
<feature type="transmembrane region" description="Helical" evidence="15">
    <location>
        <begin position="359"/>
        <end position="381"/>
    </location>
</feature>
<feature type="transmembrane region" description="Helical" evidence="15">
    <location>
        <begin position="238"/>
        <end position="265"/>
    </location>
</feature>
<dbReference type="OrthoDB" id="2496787at2759"/>
<feature type="transmembrane region" description="Helical" evidence="15">
    <location>
        <begin position="285"/>
        <end position="308"/>
    </location>
</feature>
<keyword evidence="9 15" id="KW-1133">Transmembrane helix</keyword>
<keyword evidence="6" id="KW-0325">Glycoprotein</keyword>
<comment type="similarity">
    <text evidence="4">Belongs to the RBT5 family.</text>
</comment>
<evidence type="ECO:0000256" key="7">
    <source>
        <dbReference type="ARBA" id="ARBA00022692"/>
    </source>
</evidence>
<sequence length="516" mass="55995">MFRRIAASLTCAVAVIAAGTPPAPPPNATTPAGAADPAAAAMQQLAASLSPCAINCTTTEMAKSPCQPTDFACICINQQLNAGIAACLAQKCTVIESLRPRRQEALNYSKTSCGAPVHHNADQLPITWTLLSLSVLAVGARFVSKVPALNPAFPFGWDDWTILASLAALIPADVLSQVLVGLGLGRDVWTVPPDNITMILLLFFVEELLYSSVVATTKLSIVIFYLRLFSESWFRKACYAMLAITIAYGVGQILAVVLVCMPVSYNWTIWDGQHDGKCANTGTMAFSNGGFNIAIDLALFILPVTQFITVSWTLKKKVGVSLIFLVGFFVTISSGIRLATIAQFSGSQNPTFDFKQLSIWSLIEMHVSVICACMPGMTAFIRRVKPRFHQQREHLPVQERNKPRTGRSIARRIRETMTRITAAARETANSAVVATKKSMKSTSTATGTQPSTFDPEAPEYRDYLTYASYAEGGNKAVQLNDLSGERREGGRAETSIVITQIPEDAVAEEYRRRGPN</sequence>